<evidence type="ECO:0000313" key="3">
    <source>
        <dbReference type="Proteomes" id="UP000234748"/>
    </source>
</evidence>
<dbReference type="PANTHER" id="PTHR34322">
    <property type="entry name" value="TRANSPOSASE, Y1_TNP DOMAIN-CONTAINING"/>
    <property type="match status" value="1"/>
</dbReference>
<dbReference type="PANTHER" id="PTHR34322:SF2">
    <property type="entry name" value="TRANSPOSASE IS200-LIKE DOMAIN-CONTAINING PROTEIN"/>
    <property type="match status" value="1"/>
</dbReference>
<organism evidence="2 3">
    <name type="scientific">Peribacillus deserti</name>
    <dbReference type="NCBI Taxonomy" id="673318"/>
    <lineage>
        <taxon>Bacteria</taxon>
        <taxon>Bacillati</taxon>
        <taxon>Bacillota</taxon>
        <taxon>Bacilli</taxon>
        <taxon>Bacillales</taxon>
        <taxon>Bacillaceae</taxon>
        <taxon>Peribacillus</taxon>
    </lineage>
</organism>
<proteinExistence type="predicted"/>
<dbReference type="NCBIfam" id="NF047646">
    <property type="entry name" value="REP_Tyr_transpos"/>
    <property type="match status" value="1"/>
</dbReference>
<dbReference type="InterPro" id="IPR002686">
    <property type="entry name" value="Transposase_17"/>
</dbReference>
<dbReference type="SUPFAM" id="SSF143422">
    <property type="entry name" value="Transposase IS200-like"/>
    <property type="match status" value="1"/>
</dbReference>
<evidence type="ECO:0000259" key="1">
    <source>
        <dbReference type="SMART" id="SM01321"/>
    </source>
</evidence>
<feature type="domain" description="Transposase IS200-like" evidence="1">
    <location>
        <begin position="9"/>
        <end position="123"/>
    </location>
</feature>
<keyword evidence="3" id="KW-1185">Reference proteome</keyword>
<dbReference type="GO" id="GO:0006313">
    <property type="term" value="P:DNA transposition"/>
    <property type="evidence" value="ECO:0007669"/>
    <property type="project" value="InterPro"/>
</dbReference>
<dbReference type="GO" id="GO:0003677">
    <property type="term" value="F:DNA binding"/>
    <property type="evidence" value="ECO:0007669"/>
    <property type="project" value="InterPro"/>
</dbReference>
<gene>
    <name evidence="2" type="ORF">CUU66_00815</name>
</gene>
<dbReference type="Proteomes" id="UP000234748">
    <property type="component" value="Unassembled WGS sequence"/>
</dbReference>
<dbReference type="GO" id="GO:0004803">
    <property type="term" value="F:transposase activity"/>
    <property type="evidence" value="ECO:0007669"/>
    <property type="project" value="InterPro"/>
</dbReference>
<accession>A0A2N5MBX4</accession>
<dbReference type="AlphaFoldDB" id="A0A2N5MBX4"/>
<comment type="caution">
    <text evidence="2">The sequence shown here is derived from an EMBL/GenBank/DDBJ whole genome shotgun (WGS) entry which is preliminary data.</text>
</comment>
<dbReference type="OrthoDB" id="9788881at2"/>
<sequence length="191" mass="22900">MARKNRVWYPGAAYHLICRGNRRADLFLDDKDRNTYLTMLEETREKHEFFLHSYCLMSNHVHLLLQTISEPTNLIMSKLNTRYAIYFNKRYQQDGHVFQGRYHAEMIDSIEYLVKTSRYIHLNPLRAHLVEKPEDYKWSSYRAFLQGQPDRFATPDLILLYFNSPQNYRLYVDSRTEDPANKPAQDKAKTR</sequence>
<dbReference type="EMBL" id="PGUY01000002">
    <property type="protein sequence ID" value="PLT31848.1"/>
    <property type="molecule type" value="Genomic_DNA"/>
</dbReference>
<evidence type="ECO:0000313" key="2">
    <source>
        <dbReference type="EMBL" id="PLT31848.1"/>
    </source>
</evidence>
<dbReference type="Gene3D" id="3.30.70.1290">
    <property type="entry name" value="Transposase IS200-like"/>
    <property type="match status" value="1"/>
</dbReference>
<dbReference type="InterPro" id="IPR036515">
    <property type="entry name" value="Transposase_17_sf"/>
</dbReference>
<name>A0A2N5MBX4_9BACI</name>
<dbReference type="SMART" id="SM01321">
    <property type="entry name" value="Y1_Tnp"/>
    <property type="match status" value="1"/>
</dbReference>
<protein>
    <submittedName>
        <fullName evidence="2">Transposase</fullName>
    </submittedName>
</protein>
<dbReference type="Pfam" id="PF01797">
    <property type="entry name" value="Y1_Tnp"/>
    <property type="match status" value="1"/>
</dbReference>
<reference evidence="2 3" key="1">
    <citation type="submission" date="2017-11" db="EMBL/GenBank/DDBJ databases">
        <title>Comparitive Functional Genomics of Dry Heat Resistant strains isolated from the Viking Spacecraft.</title>
        <authorList>
            <person name="Seuylemezian A."/>
            <person name="Cooper K."/>
            <person name="Vaishampayan P."/>
        </authorList>
    </citation>
    <scope>NUCLEOTIDE SEQUENCE [LARGE SCALE GENOMIC DNA]</scope>
    <source>
        <strain evidence="2 3">V1-29</strain>
    </source>
</reference>